<name>A0A841L3Q8_9SPHN</name>
<dbReference type="PANTHER" id="PTHR30329">
    <property type="entry name" value="STATOR ELEMENT OF FLAGELLAR MOTOR COMPLEX"/>
    <property type="match status" value="1"/>
</dbReference>
<feature type="domain" description="OmpA-like" evidence="7">
    <location>
        <begin position="69"/>
        <end position="182"/>
    </location>
</feature>
<evidence type="ECO:0000256" key="5">
    <source>
        <dbReference type="SAM" id="MobiDB-lite"/>
    </source>
</evidence>
<dbReference type="PROSITE" id="PS51123">
    <property type="entry name" value="OMPA_2"/>
    <property type="match status" value="1"/>
</dbReference>
<dbReference type="AlphaFoldDB" id="A0A841L3Q8"/>
<dbReference type="GO" id="GO:0009279">
    <property type="term" value="C:cell outer membrane"/>
    <property type="evidence" value="ECO:0007669"/>
    <property type="project" value="UniProtKB-SubCell"/>
</dbReference>
<evidence type="ECO:0000259" key="7">
    <source>
        <dbReference type="PROSITE" id="PS51123"/>
    </source>
</evidence>
<evidence type="ECO:0000256" key="2">
    <source>
        <dbReference type="ARBA" id="ARBA00023136"/>
    </source>
</evidence>
<dbReference type="InterPro" id="IPR036737">
    <property type="entry name" value="OmpA-like_sf"/>
</dbReference>
<evidence type="ECO:0000313" key="8">
    <source>
        <dbReference type="EMBL" id="MBB6227479.1"/>
    </source>
</evidence>
<feature type="region of interest" description="Disordered" evidence="5">
    <location>
        <begin position="163"/>
        <end position="182"/>
    </location>
</feature>
<proteinExistence type="predicted"/>
<organism evidence="8 9">
    <name type="scientific">Polymorphobacter multimanifer</name>
    <dbReference type="NCBI Taxonomy" id="1070431"/>
    <lineage>
        <taxon>Bacteria</taxon>
        <taxon>Pseudomonadati</taxon>
        <taxon>Pseudomonadota</taxon>
        <taxon>Alphaproteobacteria</taxon>
        <taxon>Sphingomonadales</taxon>
        <taxon>Sphingosinicellaceae</taxon>
        <taxon>Polymorphobacter</taxon>
    </lineage>
</organism>
<dbReference type="EMBL" id="JACIIV010000010">
    <property type="protein sequence ID" value="MBB6227479.1"/>
    <property type="molecule type" value="Genomic_DNA"/>
</dbReference>
<dbReference type="InterPro" id="IPR006664">
    <property type="entry name" value="OMP_bac"/>
</dbReference>
<keyword evidence="6" id="KW-0732">Signal</keyword>
<dbReference type="Proteomes" id="UP000538147">
    <property type="component" value="Unassembled WGS sequence"/>
</dbReference>
<sequence>MKTARRFAVLASMMAASASGVAAQEAGRPSEIADIDKLAEALSDCPPVEVAQSNPDGTRPDVPCTRQWVKGKVVRQDIRMSFELGSAALTGQAKATLDRFAAGLLKIGAFRPFAVEGHTDSSGGRELNAALSRARAQAVVDYLAGKGVDSARLTARGLGYQQPLEGRTASDPRNRRVEVVAR</sequence>
<keyword evidence="3" id="KW-0998">Cell outer membrane</keyword>
<accession>A0A841L3Q8</accession>
<protein>
    <submittedName>
        <fullName evidence="8">Outer membrane protein OmpA-like peptidoglycan-associated protein</fullName>
    </submittedName>
</protein>
<dbReference type="CDD" id="cd07185">
    <property type="entry name" value="OmpA_C-like"/>
    <property type="match status" value="1"/>
</dbReference>
<dbReference type="InterPro" id="IPR050330">
    <property type="entry name" value="Bact_OuterMem_StrucFunc"/>
</dbReference>
<evidence type="ECO:0000256" key="1">
    <source>
        <dbReference type="ARBA" id="ARBA00004442"/>
    </source>
</evidence>
<feature type="chain" id="PRO_5032374485" evidence="6">
    <location>
        <begin position="23"/>
        <end position="182"/>
    </location>
</feature>
<dbReference type="SUPFAM" id="SSF103088">
    <property type="entry name" value="OmpA-like"/>
    <property type="match status" value="1"/>
</dbReference>
<dbReference type="RefSeq" id="WP_184198135.1">
    <property type="nucleotide sequence ID" value="NZ_BMOX01000003.1"/>
</dbReference>
<reference evidence="8 9" key="1">
    <citation type="submission" date="2020-08" db="EMBL/GenBank/DDBJ databases">
        <title>Genomic Encyclopedia of Type Strains, Phase IV (KMG-IV): sequencing the most valuable type-strain genomes for metagenomic binning, comparative biology and taxonomic classification.</title>
        <authorList>
            <person name="Goeker M."/>
        </authorList>
    </citation>
    <scope>NUCLEOTIDE SEQUENCE [LARGE SCALE GENOMIC DNA]</scope>
    <source>
        <strain evidence="8 9">DSM 102189</strain>
    </source>
</reference>
<dbReference type="Pfam" id="PF00691">
    <property type="entry name" value="OmpA"/>
    <property type="match status" value="1"/>
</dbReference>
<evidence type="ECO:0000256" key="4">
    <source>
        <dbReference type="PROSITE-ProRule" id="PRU00473"/>
    </source>
</evidence>
<comment type="caution">
    <text evidence="8">The sequence shown here is derived from an EMBL/GenBank/DDBJ whole genome shotgun (WGS) entry which is preliminary data.</text>
</comment>
<feature type="compositionally biased region" description="Basic and acidic residues" evidence="5">
    <location>
        <begin position="168"/>
        <end position="182"/>
    </location>
</feature>
<evidence type="ECO:0000256" key="3">
    <source>
        <dbReference type="ARBA" id="ARBA00023237"/>
    </source>
</evidence>
<dbReference type="InterPro" id="IPR006665">
    <property type="entry name" value="OmpA-like"/>
</dbReference>
<dbReference type="PANTHER" id="PTHR30329:SF21">
    <property type="entry name" value="LIPOPROTEIN YIAD-RELATED"/>
    <property type="match status" value="1"/>
</dbReference>
<evidence type="ECO:0000313" key="9">
    <source>
        <dbReference type="Proteomes" id="UP000538147"/>
    </source>
</evidence>
<keyword evidence="2 4" id="KW-0472">Membrane</keyword>
<comment type="subcellular location">
    <subcellularLocation>
        <location evidence="1">Cell outer membrane</location>
    </subcellularLocation>
</comment>
<evidence type="ECO:0000256" key="6">
    <source>
        <dbReference type="SAM" id="SignalP"/>
    </source>
</evidence>
<gene>
    <name evidence="8" type="ORF">FHS79_001645</name>
</gene>
<feature type="signal peptide" evidence="6">
    <location>
        <begin position="1"/>
        <end position="22"/>
    </location>
</feature>
<dbReference type="PRINTS" id="PR01021">
    <property type="entry name" value="OMPADOMAIN"/>
</dbReference>
<dbReference type="Gene3D" id="3.30.1330.60">
    <property type="entry name" value="OmpA-like domain"/>
    <property type="match status" value="1"/>
</dbReference>
<keyword evidence="9" id="KW-1185">Reference proteome</keyword>